<keyword evidence="5" id="KW-0539">Nucleus</keyword>
<evidence type="ECO:0000256" key="3">
    <source>
        <dbReference type="ARBA" id="ARBA00007147"/>
    </source>
</evidence>
<comment type="subcellular location">
    <subcellularLocation>
        <location evidence="2">Chromosome</location>
    </subcellularLocation>
    <subcellularLocation>
        <location evidence="1">Nucleus</location>
    </subcellularLocation>
</comment>
<dbReference type="OrthoDB" id="64340at2759"/>
<keyword evidence="4" id="KW-0158">Chromosome</keyword>
<evidence type="ECO:0000256" key="6">
    <source>
        <dbReference type="SAM" id="MobiDB-lite"/>
    </source>
</evidence>
<evidence type="ECO:0000256" key="1">
    <source>
        <dbReference type="ARBA" id="ARBA00004123"/>
    </source>
</evidence>
<sequence length="992" mass="112521">MDFESFHRPIPENLPKSWFEFLLSPELLTQHLRQPNPDPSPYDLIEEFLKNAFQKDLEVQSKGEEAGDASKKEPIGDDAPSVKKSEALRLLAVKVASYLEWDLGKLMDRLSLPIQQSLLEDLVSFTTGQAFVSINHSEISLNSYSAHECCALSLYHRWCLMALRRSSYPARPMRPSAIQGPGQNNSQNYSGILSQEQVLQLLDQMEPLSLEILQQMAGQDLPISLPVPECFNMLHPDRPSAEHDWSKAIPIPLTEAHCQLSYDLGIHFFFVERFAEAKSAFRLCLDKRAQISSPSKYVHIDEKILEGHCMALEIPHVASNDAKTPKSSLRTRLWDALNQRDEQGLLETLNEDNRLQELRSETREQLEDIMRVTWSPESILSVQVSNSIRRALDSHLSTKRFDLVVKGRERASAESLIKGVKTVLPAISQEHRLRLKHFLQFLFISSSKEFIRELSAATQTSFPILSLVGEDVVKRADAQWAPEPQLIATGWDDTKDFTGGIYELEVSESIQTLIASYDNTVIRDLILHIGNADPKSAVRNVNGQWEVPPAIQSCLDSMGLGFLPDFIFIMVAKARELVLLKSYGEAKSLLDIVLQEVRNIGPKMGFKLRQLISWERLLVDITAYNTAFPNNSGTALKETLEGARGCLTTATRGGDAVLPRPELVEHCCAFLLNQADWGFLAAMKANWSMLELSAALAAVCFEVADSRHEMDSRHQRISSYCLWDLILPLFCIIQPRRGMEAAATAASLSRAALQVFISHLHHHLVIGLLISCLTRLFNILKDEPSLEVTLEYAQIWPNVVSNPNGYCLDSVTENLRLVLDRALSLYPSHIPWLHAKASFHYALYQYVPCLRTYLLIAEVASEYFVKPIPKNILDDSTLKRMINSCSQLQYFTQAAVLCQFFDDVDYKRAFQCLSEKYCVDAGDEYYDYIWDITILEFLIHLHHKKGEWQKKQKVLKLMGRLDLNSNNPDEIRKEAENLRRAKFLRALSAHLT</sequence>
<dbReference type="InterPro" id="IPR038751">
    <property type="entry name" value="INTS8"/>
</dbReference>
<dbReference type="InterPro" id="IPR057980">
    <property type="entry name" value="TPR_INTS8"/>
</dbReference>
<accession>A0A7R9A0A3</accession>
<gene>
    <name evidence="8" type="ORF">DSTB1V02_LOCUS2886</name>
</gene>
<feature type="domain" description="INTS8 TPR repeats" evidence="7">
    <location>
        <begin position="504"/>
        <end position="990"/>
    </location>
</feature>
<evidence type="ECO:0000313" key="8">
    <source>
        <dbReference type="EMBL" id="CAD7242946.1"/>
    </source>
</evidence>
<name>A0A7R9A0A3_9CRUS</name>
<reference evidence="8" key="1">
    <citation type="submission" date="2020-11" db="EMBL/GenBank/DDBJ databases">
        <authorList>
            <person name="Tran Van P."/>
        </authorList>
    </citation>
    <scope>NUCLEOTIDE SEQUENCE</scope>
</reference>
<comment type="similarity">
    <text evidence="3">Belongs to the Integrator subunit 8 family.</text>
</comment>
<proteinExistence type="inferred from homology"/>
<feature type="region of interest" description="Disordered" evidence="6">
    <location>
        <begin position="60"/>
        <end position="80"/>
    </location>
</feature>
<dbReference type="Pfam" id="PF25756">
    <property type="entry name" value="TPR_INTS8"/>
    <property type="match status" value="1"/>
</dbReference>
<dbReference type="PANTHER" id="PTHR13350">
    <property type="entry name" value="INTEGRATOR COMPLEX SUBUNIT 8"/>
    <property type="match status" value="1"/>
</dbReference>
<evidence type="ECO:0000313" key="9">
    <source>
        <dbReference type="Proteomes" id="UP000677054"/>
    </source>
</evidence>
<dbReference type="GO" id="GO:0032039">
    <property type="term" value="C:integrator complex"/>
    <property type="evidence" value="ECO:0007669"/>
    <property type="project" value="TreeGrafter"/>
</dbReference>
<dbReference type="Proteomes" id="UP000677054">
    <property type="component" value="Unassembled WGS sequence"/>
</dbReference>
<evidence type="ECO:0000256" key="2">
    <source>
        <dbReference type="ARBA" id="ARBA00004286"/>
    </source>
</evidence>
<organism evidence="8">
    <name type="scientific">Darwinula stevensoni</name>
    <dbReference type="NCBI Taxonomy" id="69355"/>
    <lineage>
        <taxon>Eukaryota</taxon>
        <taxon>Metazoa</taxon>
        <taxon>Ecdysozoa</taxon>
        <taxon>Arthropoda</taxon>
        <taxon>Crustacea</taxon>
        <taxon>Oligostraca</taxon>
        <taxon>Ostracoda</taxon>
        <taxon>Podocopa</taxon>
        <taxon>Podocopida</taxon>
        <taxon>Darwinulocopina</taxon>
        <taxon>Darwinuloidea</taxon>
        <taxon>Darwinulidae</taxon>
        <taxon>Darwinula</taxon>
    </lineage>
</organism>
<dbReference type="AlphaFoldDB" id="A0A7R9A0A3"/>
<keyword evidence="9" id="KW-1185">Reference proteome</keyword>
<evidence type="ECO:0000256" key="4">
    <source>
        <dbReference type="ARBA" id="ARBA00022454"/>
    </source>
</evidence>
<dbReference type="GO" id="GO:0005694">
    <property type="term" value="C:chromosome"/>
    <property type="evidence" value="ECO:0007669"/>
    <property type="project" value="UniProtKB-SubCell"/>
</dbReference>
<evidence type="ECO:0000259" key="7">
    <source>
        <dbReference type="Pfam" id="PF25756"/>
    </source>
</evidence>
<dbReference type="EMBL" id="LR899858">
    <property type="protein sequence ID" value="CAD7242946.1"/>
    <property type="molecule type" value="Genomic_DNA"/>
</dbReference>
<dbReference type="GO" id="GO:0034472">
    <property type="term" value="P:snRNA 3'-end processing"/>
    <property type="evidence" value="ECO:0007669"/>
    <property type="project" value="InterPro"/>
</dbReference>
<protein>
    <recommendedName>
        <fullName evidence="7">INTS8 TPR repeats domain-containing protein</fullName>
    </recommendedName>
</protein>
<evidence type="ECO:0000256" key="5">
    <source>
        <dbReference type="ARBA" id="ARBA00023242"/>
    </source>
</evidence>
<dbReference type="EMBL" id="CAJPEV010000341">
    <property type="protein sequence ID" value="CAG0884213.1"/>
    <property type="molecule type" value="Genomic_DNA"/>
</dbReference>
<dbReference type="PANTHER" id="PTHR13350:SF1">
    <property type="entry name" value="INTEGRATOR COMPLEX SUBUNIT 8"/>
    <property type="match status" value="1"/>
</dbReference>